<sequence>MPLRYFLYPLHLGLSPPPSTTTTMAAAASLCATAAASSSLLAPPAGAASSAASTASQCSSGALFPTSVPSLRAYPRLLLAFRRPAVAAVADPQGAVLEEDQEQQEPAQYDDDDYDDGYEGGRGPAFTPPTRPRTGKAALPLKRDRTRSKRFLEIQKLRESKKEYDVPTAISLMKQMASARFVESAEAHFRMNLDPKYNDQQLRATVNLPKGTGQSVKIAVLTQGEKIDQARAAGADIVGGEDLIEQIKGGFMEFDKLIASPDMMPKVASLGKILGPRGLMPNPKAGTVSPNITQAIDEFKKGKVEYRVDKTGIAHIPFGKIDFPEEDLISNFMAVVRSVERNKPSGGDGDDASVNRREALFVLAQLGRKLESLPADLAAAVEGGRIPGEIVQRFADLEKSPVFRWLLQFGGFKERLLADDLFLAKVAMECGVGIFTKTAAEYERRRENFVKELDFVIADVVMAIVADFMLVWLPAPTVSLQPPLAMNAGSIAKFFHNCPDNAFQVALAGTSYTLFQRIGAIVRNGAKLFAVGTSASLIGTGVTNALIKARKAVSKDFEGESEDIPIVSTSVLMVYTWQSLVTSVRTGNTFLGSLLWVDYAKWIGVQ</sequence>
<comment type="similarity">
    <text evidence="3">Belongs to the RETICULATA family.</text>
</comment>
<keyword evidence="6" id="KW-0812">Transmembrane</keyword>
<evidence type="ECO:0000313" key="15">
    <source>
        <dbReference type="Proteomes" id="UP000729402"/>
    </source>
</evidence>
<evidence type="ECO:0000256" key="8">
    <source>
        <dbReference type="ARBA" id="ARBA00022980"/>
    </source>
</evidence>
<evidence type="ECO:0000313" key="14">
    <source>
        <dbReference type="EMBL" id="KAG8085445.1"/>
    </source>
</evidence>
<dbReference type="NCBIfam" id="TIGR01169">
    <property type="entry name" value="rplA_bact"/>
    <property type="match status" value="1"/>
</dbReference>
<dbReference type="GO" id="GO:0031969">
    <property type="term" value="C:chloroplast membrane"/>
    <property type="evidence" value="ECO:0007669"/>
    <property type="project" value="UniProtKB-SubCell"/>
</dbReference>
<reference evidence="14" key="1">
    <citation type="journal article" date="2021" name="bioRxiv">
        <title>Whole Genome Assembly and Annotation of Northern Wild Rice, Zizania palustris L., Supports a Whole Genome Duplication in the Zizania Genus.</title>
        <authorList>
            <person name="Haas M."/>
            <person name="Kono T."/>
            <person name="Macchietto M."/>
            <person name="Millas R."/>
            <person name="McGilp L."/>
            <person name="Shao M."/>
            <person name="Duquette J."/>
            <person name="Hirsch C.N."/>
            <person name="Kimball J."/>
        </authorList>
    </citation>
    <scope>NUCLEOTIDE SEQUENCE</scope>
    <source>
        <tissue evidence="14">Fresh leaf tissue</tissue>
    </source>
</reference>
<dbReference type="CDD" id="cd00403">
    <property type="entry name" value="Ribosomal_L1"/>
    <property type="match status" value="1"/>
</dbReference>
<dbReference type="AlphaFoldDB" id="A0A8J5WA69"/>
<feature type="compositionally biased region" description="Acidic residues" evidence="13">
    <location>
        <begin position="97"/>
        <end position="118"/>
    </location>
</feature>
<evidence type="ECO:0000256" key="6">
    <source>
        <dbReference type="ARBA" id="ARBA00022692"/>
    </source>
</evidence>
<dbReference type="Pfam" id="PF00687">
    <property type="entry name" value="Ribosomal_L1"/>
    <property type="match status" value="1"/>
</dbReference>
<keyword evidence="4" id="KW-0150">Chloroplast</keyword>
<reference evidence="14" key="2">
    <citation type="submission" date="2021-02" db="EMBL/GenBank/DDBJ databases">
        <authorList>
            <person name="Kimball J.A."/>
            <person name="Haas M.W."/>
            <person name="Macchietto M."/>
            <person name="Kono T."/>
            <person name="Duquette J."/>
            <person name="Shao M."/>
        </authorList>
    </citation>
    <scope>NUCLEOTIDE SEQUENCE</scope>
    <source>
        <tissue evidence="14">Fresh leaf tissue</tissue>
    </source>
</reference>
<dbReference type="GO" id="GO:0015934">
    <property type="term" value="C:large ribosomal subunit"/>
    <property type="evidence" value="ECO:0007669"/>
    <property type="project" value="InterPro"/>
</dbReference>
<evidence type="ECO:0000256" key="2">
    <source>
        <dbReference type="ARBA" id="ARBA00010531"/>
    </source>
</evidence>
<dbReference type="HAMAP" id="MF_01318_B">
    <property type="entry name" value="Ribosomal_uL1_B"/>
    <property type="match status" value="1"/>
</dbReference>
<dbReference type="PANTHER" id="PTHR31620:SF14">
    <property type="entry name" value="PROTEIN RETICULATA-RELATED 4, CHLOROPLASTIC"/>
    <property type="match status" value="1"/>
</dbReference>
<dbReference type="Proteomes" id="UP000729402">
    <property type="component" value="Unassembled WGS sequence"/>
</dbReference>
<dbReference type="GO" id="GO:0003723">
    <property type="term" value="F:RNA binding"/>
    <property type="evidence" value="ECO:0007669"/>
    <property type="project" value="InterPro"/>
</dbReference>
<organism evidence="14 15">
    <name type="scientific">Zizania palustris</name>
    <name type="common">Northern wild rice</name>
    <dbReference type="NCBI Taxonomy" id="103762"/>
    <lineage>
        <taxon>Eukaryota</taxon>
        <taxon>Viridiplantae</taxon>
        <taxon>Streptophyta</taxon>
        <taxon>Embryophyta</taxon>
        <taxon>Tracheophyta</taxon>
        <taxon>Spermatophyta</taxon>
        <taxon>Magnoliopsida</taxon>
        <taxon>Liliopsida</taxon>
        <taxon>Poales</taxon>
        <taxon>Poaceae</taxon>
        <taxon>BOP clade</taxon>
        <taxon>Oryzoideae</taxon>
        <taxon>Oryzeae</taxon>
        <taxon>Zizaniinae</taxon>
        <taxon>Zizania</taxon>
    </lineage>
</organism>
<dbReference type="Pfam" id="PF11891">
    <property type="entry name" value="RETICULATA-like"/>
    <property type="match status" value="1"/>
</dbReference>
<dbReference type="InterPro" id="IPR023673">
    <property type="entry name" value="Ribosomal_uL1_CS"/>
</dbReference>
<keyword evidence="7" id="KW-0809">Transit peptide</keyword>
<gene>
    <name evidence="14" type="ORF">GUJ93_ZPchr0010g9251</name>
</gene>
<feature type="region of interest" description="Disordered" evidence="13">
    <location>
        <begin position="95"/>
        <end position="142"/>
    </location>
</feature>
<evidence type="ECO:0000256" key="1">
    <source>
        <dbReference type="ARBA" id="ARBA00004508"/>
    </source>
</evidence>
<dbReference type="GO" id="GO:0006412">
    <property type="term" value="P:translation"/>
    <property type="evidence" value="ECO:0007669"/>
    <property type="project" value="InterPro"/>
</dbReference>
<comment type="subcellular location">
    <subcellularLocation>
        <location evidence="1">Plastid</location>
        <location evidence="1">Chloroplast membrane</location>
        <topology evidence="1">Multi-pass membrane protein</topology>
    </subcellularLocation>
</comment>
<keyword evidence="9" id="KW-1133">Transmembrane helix</keyword>
<evidence type="ECO:0000256" key="13">
    <source>
        <dbReference type="SAM" id="MobiDB-lite"/>
    </source>
</evidence>
<evidence type="ECO:0000256" key="4">
    <source>
        <dbReference type="ARBA" id="ARBA00022528"/>
    </source>
</evidence>
<evidence type="ECO:0000256" key="9">
    <source>
        <dbReference type="ARBA" id="ARBA00022989"/>
    </source>
</evidence>
<keyword evidence="11" id="KW-0687">Ribonucleoprotein</keyword>
<dbReference type="GO" id="GO:0003735">
    <property type="term" value="F:structural constituent of ribosome"/>
    <property type="evidence" value="ECO:0007669"/>
    <property type="project" value="InterPro"/>
</dbReference>
<keyword evidence="10" id="KW-0472">Membrane</keyword>
<evidence type="ECO:0000256" key="12">
    <source>
        <dbReference type="ARBA" id="ARBA00082680"/>
    </source>
</evidence>
<evidence type="ECO:0000256" key="3">
    <source>
        <dbReference type="ARBA" id="ARBA00010793"/>
    </source>
</evidence>
<dbReference type="OrthoDB" id="1747252at2759"/>
<comment type="caution">
    <text evidence="14">The sequence shown here is derived from an EMBL/GenBank/DDBJ whole genome shotgun (WGS) entry which is preliminary data.</text>
</comment>
<evidence type="ECO:0000256" key="7">
    <source>
        <dbReference type="ARBA" id="ARBA00022946"/>
    </source>
</evidence>
<dbReference type="PROSITE" id="PS01199">
    <property type="entry name" value="RIBOSOMAL_L1"/>
    <property type="match status" value="1"/>
</dbReference>
<keyword evidence="8" id="KW-0689">Ribosomal protein</keyword>
<name>A0A8J5WA69_ZIZPA</name>
<dbReference type="PANTHER" id="PTHR31620">
    <property type="entry name" value="PROTEIN RETICULATA-RELATED 2, CHLOROPLASTIC-RELATED"/>
    <property type="match status" value="1"/>
</dbReference>
<dbReference type="EMBL" id="JAAALK010000082">
    <property type="protein sequence ID" value="KAG8085445.1"/>
    <property type="molecule type" value="Genomic_DNA"/>
</dbReference>
<evidence type="ECO:0000256" key="5">
    <source>
        <dbReference type="ARBA" id="ARBA00022640"/>
    </source>
</evidence>
<evidence type="ECO:0000256" key="10">
    <source>
        <dbReference type="ARBA" id="ARBA00023136"/>
    </source>
</evidence>
<proteinExistence type="inferred from homology"/>
<keyword evidence="5" id="KW-0934">Plastid</keyword>
<comment type="similarity">
    <text evidence="2">Belongs to the universal ribosomal protein uL1 family.</text>
</comment>
<dbReference type="InterPro" id="IPR021825">
    <property type="entry name" value="RETICULATA-related"/>
</dbReference>
<keyword evidence="15" id="KW-1185">Reference proteome</keyword>
<dbReference type="InterPro" id="IPR028364">
    <property type="entry name" value="Ribosomal_uL1/biogenesis"/>
</dbReference>
<protein>
    <recommendedName>
        <fullName evidence="12">CL1</fullName>
    </recommendedName>
</protein>
<dbReference type="FunFam" id="3.40.50.790:FF:000001">
    <property type="entry name" value="50S ribosomal protein L1"/>
    <property type="match status" value="1"/>
</dbReference>
<dbReference type="InterPro" id="IPR005878">
    <property type="entry name" value="Ribosom_uL1_bac-type"/>
</dbReference>
<accession>A0A8J5WA69</accession>
<evidence type="ECO:0000256" key="11">
    <source>
        <dbReference type="ARBA" id="ARBA00023274"/>
    </source>
</evidence>